<organism evidence="1 2">
    <name type="scientific">Priestia taiwanensis</name>
    <dbReference type="NCBI Taxonomy" id="1347902"/>
    <lineage>
        <taxon>Bacteria</taxon>
        <taxon>Bacillati</taxon>
        <taxon>Bacillota</taxon>
        <taxon>Bacilli</taxon>
        <taxon>Bacillales</taxon>
        <taxon>Bacillaceae</taxon>
        <taxon>Priestia</taxon>
    </lineage>
</organism>
<name>A0A917AQG6_9BACI</name>
<dbReference type="Gene3D" id="1.20.5.850">
    <property type="entry name" value="Rbstp2229 protein"/>
    <property type="match status" value="1"/>
</dbReference>
<dbReference type="RefSeq" id="WP_188387871.1">
    <property type="nucleotide sequence ID" value="NZ_BMFK01000001.1"/>
</dbReference>
<reference evidence="1" key="1">
    <citation type="journal article" date="2014" name="Int. J. Syst. Evol. Microbiol.">
        <title>Complete genome sequence of Corynebacterium casei LMG S-19264T (=DSM 44701T), isolated from a smear-ripened cheese.</title>
        <authorList>
            <consortium name="US DOE Joint Genome Institute (JGI-PGF)"/>
            <person name="Walter F."/>
            <person name="Albersmeier A."/>
            <person name="Kalinowski J."/>
            <person name="Ruckert C."/>
        </authorList>
    </citation>
    <scope>NUCLEOTIDE SEQUENCE</scope>
    <source>
        <strain evidence="1">CGMCC 1.12698</strain>
    </source>
</reference>
<evidence type="ECO:0000313" key="2">
    <source>
        <dbReference type="Proteomes" id="UP000605259"/>
    </source>
</evidence>
<dbReference type="EMBL" id="BMFK01000001">
    <property type="protein sequence ID" value="GGE66893.1"/>
    <property type="molecule type" value="Genomic_DNA"/>
</dbReference>
<accession>A0A917AQG6</accession>
<gene>
    <name evidence="1" type="ORF">GCM10007140_16310</name>
</gene>
<proteinExistence type="predicted"/>
<dbReference type="Proteomes" id="UP000605259">
    <property type="component" value="Unassembled WGS sequence"/>
</dbReference>
<protein>
    <recommendedName>
        <fullName evidence="3">DUF1885 family protein</fullName>
    </recommendedName>
</protein>
<sequence length="134" mass="15842">MTQHAFIKLMPKSTQQTITLAEIKDLFHYYKNITAKTGDQVNWNYGEAAFPYVMNERTHNDHTLLELVSNEDRYNHFYVGVKEENDEHIIFLSLPENATFGDKGKANEFCRFLAKKLQGQLHLFNGRIMYFYKR</sequence>
<dbReference type="InterPro" id="IPR015062">
    <property type="entry name" value="DUF1885"/>
</dbReference>
<keyword evidence="2" id="KW-1185">Reference proteome</keyword>
<evidence type="ECO:0000313" key="1">
    <source>
        <dbReference type="EMBL" id="GGE66893.1"/>
    </source>
</evidence>
<reference evidence="1" key="2">
    <citation type="submission" date="2020-09" db="EMBL/GenBank/DDBJ databases">
        <authorList>
            <person name="Sun Q."/>
            <person name="Zhou Y."/>
        </authorList>
    </citation>
    <scope>NUCLEOTIDE SEQUENCE</scope>
    <source>
        <strain evidence="1">CGMCC 1.12698</strain>
    </source>
</reference>
<dbReference type="InterPro" id="IPR036294">
    <property type="entry name" value="Rbstp2229-like_sf"/>
</dbReference>
<evidence type="ECO:0008006" key="3">
    <source>
        <dbReference type="Google" id="ProtNLM"/>
    </source>
</evidence>
<comment type="caution">
    <text evidence="1">The sequence shown here is derived from an EMBL/GenBank/DDBJ whole genome shotgun (WGS) entry which is preliminary data.</text>
</comment>
<dbReference type="SUPFAM" id="SSF111171">
    <property type="entry name" value="Rbstp2229 protein"/>
    <property type="match status" value="1"/>
</dbReference>
<dbReference type="Pfam" id="PF08968">
    <property type="entry name" value="DUF1885"/>
    <property type="match status" value="1"/>
</dbReference>
<dbReference type="AlphaFoldDB" id="A0A917AQG6"/>
<dbReference type="Gene3D" id="3.30.310.120">
    <property type="entry name" value="Rbstp2229 like protein"/>
    <property type="match status" value="1"/>
</dbReference>